<keyword evidence="3 7" id="KW-0808">Transferase</keyword>
<dbReference type="PIRSF" id="PIRSF000538">
    <property type="entry name" value="GlpK"/>
    <property type="match status" value="1"/>
</dbReference>
<sequence>MAATYLGIDLGTSVTKAVVLDENGTQLAARTRRTKLHRPAPGHFEQDPEEVLRSVADVTRAAVAAAGATPGLIGLTGQGDGVWLTDEHGHAVRRAVSWMDARGASTLRRWRDQGVVAKVFRRTGNAIFPGSAAPILAWLEEHEPASLDRAATAAYCKDFVMQRLSGLRATDASDASLPFLDPVTREYDQDVLSWCGLSHRADLLAPIAKPLPGGTLTNAAGDLLGLPAGTPISAGPFDLPASALGAGVTAPGDGHLTVGTTLACQVVVDAVRTTGEPAGMTLATLEPDRWLRAMPATVGTAALDWVLDLVGRPVDAVEGLLSDSPPLARGVTCLPYFSPAGERAPFLEPGARARVDGLTLNTDRADLVRATCEAVAYAARHCFAAAGLTGEITLGGGGTRSAAWSRIFADVLGRPVRLAWDSEPTARGAVLAAAHAAGHRLDPIAWTAPTRVIEPDSERAARYDDGFANFLTRVSAARASWQETGTDHTTTRPAEGQR</sequence>
<dbReference type="Proteomes" id="UP001330812">
    <property type="component" value="Chromosome"/>
</dbReference>
<evidence type="ECO:0000256" key="3">
    <source>
        <dbReference type="ARBA" id="ARBA00022679"/>
    </source>
</evidence>
<evidence type="ECO:0000256" key="2">
    <source>
        <dbReference type="ARBA" id="ARBA00022629"/>
    </source>
</evidence>
<evidence type="ECO:0000256" key="4">
    <source>
        <dbReference type="ARBA" id="ARBA00022777"/>
    </source>
</evidence>
<feature type="domain" description="Carbohydrate kinase FGGY C-terminal" evidence="6">
    <location>
        <begin position="285"/>
        <end position="437"/>
    </location>
</feature>
<dbReference type="RefSeq" id="WP_326836915.1">
    <property type="nucleotide sequence ID" value="NZ_CP142149.1"/>
</dbReference>
<dbReference type="Pfam" id="PF00370">
    <property type="entry name" value="FGGY_N"/>
    <property type="match status" value="1"/>
</dbReference>
<name>A0ABZ1IK41_9PSEU</name>
<keyword evidence="4 7" id="KW-0418">Kinase</keyword>
<keyword evidence="2" id="KW-0119">Carbohydrate metabolism</keyword>
<dbReference type="InterPro" id="IPR000577">
    <property type="entry name" value="Carb_kinase_FGGY"/>
</dbReference>
<keyword evidence="8" id="KW-1185">Reference proteome</keyword>
<feature type="domain" description="Carbohydrate kinase FGGY N-terminal" evidence="5">
    <location>
        <begin position="5"/>
        <end position="245"/>
    </location>
</feature>
<dbReference type="InterPro" id="IPR018485">
    <property type="entry name" value="FGGY_C"/>
</dbReference>
<dbReference type="Pfam" id="PF02782">
    <property type="entry name" value="FGGY_C"/>
    <property type="match status" value="1"/>
</dbReference>
<proteinExistence type="inferred from homology"/>
<dbReference type="EMBL" id="CP142149">
    <property type="protein sequence ID" value="WSE34118.1"/>
    <property type="molecule type" value="Genomic_DNA"/>
</dbReference>
<evidence type="ECO:0000313" key="7">
    <source>
        <dbReference type="EMBL" id="WSE34118.1"/>
    </source>
</evidence>
<evidence type="ECO:0000259" key="5">
    <source>
        <dbReference type="Pfam" id="PF00370"/>
    </source>
</evidence>
<keyword evidence="2" id="KW-0859">Xylose metabolism</keyword>
<dbReference type="EC" id="2.7.1.-" evidence="7"/>
<protein>
    <submittedName>
        <fullName evidence="7">FGGY-family carbohydrate kinase</fullName>
        <ecNumber evidence="7">2.7.1.-</ecNumber>
    </submittedName>
</protein>
<dbReference type="Gene3D" id="3.30.420.40">
    <property type="match status" value="2"/>
</dbReference>
<dbReference type="GO" id="GO:0016301">
    <property type="term" value="F:kinase activity"/>
    <property type="evidence" value="ECO:0007669"/>
    <property type="project" value="UniProtKB-KW"/>
</dbReference>
<dbReference type="SUPFAM" id="SSF53067">
    <property type="entry name" value="Actin-like ATPase domain"/>
    <property type="match status" value="2"/>
</dbReference>
<reference evidence="7 8" key="1">
    <citation type="journal article" date="2015" name="Int. J. Syst. Evol. Microbiol.">
        <title>Amycolatopsis rhabdoformis sp. nov., an actinomycete isolated from a tropical forest soil.</title>
        <authorList>
            <person name="Souza W.R."/>
            <person name="Silva R.E."/>
            <person name="Goodfellow M."/>
            <person name="Busarakam K."/>
            <person name="Figueiro F.S."/>
            <person name="Ferreira D."/>
            <person name="Rodrigues-Filho E."/>
            <person name="Moraes L.A.B."/>
            <person name="Zucchi T.D."/>
        </authorList>
    </citation>
    <scope>NUCLEOTIDE SEQUENCE [LARGE SCALE GENOMIC DNA]</scope>
    <source>
        <strain evidence="7 8">NCIMB 14900</strain>
    </source>
</reference>
<organism evidence="7 8">
    <name type="scientific">Amycolatopsis rhabdoformis</name>
    <dbReference type="NCBI Taxonomy" id="1448059"/>
    <lineage>
        <taxon>Bacteria</taxon>
        <taxon>Bacillati</taxon>
        <taxon>Actinomycetota</taxon>
        <taxon>Actinomycetes</taxon>
        <taxon>Pseudonocardiales</taxon>
        <taxon>Pseudonocardiaceae</taxon>
        <taxon>Amycolatopsis</taxon>
    </lineage>
</organism>
<gene>
    <name evidence="7" type="ORF">VSH64_18780</name>
</gene>
<evidence type="ECO:0000313" key="8">
    <source>
        <dbReference type="Proteomes" id="UP001330812"/>
    </source>
</evidence>
<dbReference type="InterPro" id="IPR018484">
    <property type="entry name" value="FGGY_N"/>
</dbReference>
<dbReference type="PANTHER" id="PTHR43095:SF5">
    <property type="entry name" value="XYLULOSE KINASE"/>
    <property type="match status" value="1"/>
</dbReference>
<accession>A0ABZ1IK41</accession>
<evidence type="ECO:0000259" key="6">
    <source>
        <dbReference type="Pfam" id="PF02782"/>
    </source>
</evidence>
<dbReference type="InterPro" id="IPR050406">
    <property type="entry name" value="FGGY_Carb_Kinase"/>
</dbReference>
<evidence type="ECO:0000256" key="1">
    <source>
        <dbReference type="ARBA" id="ARBA00009156"/>
    </source>
</evidence>
<comment type="similarity">
    <text evidence="1">Belongs to the FGGY kinase family.</text>
</comment>
<dbReference type="PANTHER" id="PTHR43095">
    <property type="entry name" value="SUGAR KINASE"/>
    <property type="match status" value="1"/>
</dbReference>
<dbReference type="InterPro" id="IPR043129">
    <property type="entry name" value="ATPase_NBD"/>
</dbReference>